<proteinExistence type="predicted"/>
<dbReference type="InterPro" id="IPR053772">
    <property type="entry name" value="At1g61320/At1g61330-like"/>
</dbReference>
<feature type="domain" description="At1g61320/AtMIF1 LRR" evidence="2">
    <location>
        <begin position="95"/>
        <end position="233"/>
    </location>
</feature>
<dbReference type="Pfam" id="PF23622">
    <property type="entry name" value="LRR_At1g61320_AtMIF1"/>
    <property type="match status" value="2"/>
</dbReference>
<comment type="caution">
    <text evidence="3">The sequence shown here is derived from an EMBL/GenBank/DDBJ whole genome shotgun (WGS) entry which is preliminary data.</text>
</comment>
<feature type="domain" description="F-box" evidence="1">
    <location>
        <begin position="7"/>
        <end position="41"/>
    </location>
</feature>
<organism evidence="3 4">
    <name type="scientific">Carnegiea gigantea</name>
    <dbReference type="NCBI Taxonomy" id="171969"/>
    <lineage>
        <taxon>Eukaryota</taxon>
        <taxon>Viridiplantae</taxon>
        <taxon>Streptophyta</taxon>
        <taxon>Embryophyta</taxon>
        <taxon>Tracheophyta</taxon>
        <taxon>Spermatophyta</taxon>
        <taxon>Magnoliopsida</taxon>
        <taxon>eudicotyledons</taxon>
        <taxon>Gunneridae</taxon>
        <taxon>Pentapetalae</taxon>
        <taxon>Caryophyllales</taxon>
        <taxon>Cactineae</taxon>
        <taxon>Cactaceae</taxon>
        <taxon>Cactoideae</taxon>
        <taxon>Echinocereeae</taxon>
        <taxon>Carnegiea</taxon>
    </lineage>
</organism>
<dbReference type="InterPro" id="IPR032675">
    <property type="entry name" value="LRR_dom_sf"/>
</dbReference>
<reference evidence="3" key="1">
    <citation type="submission" date="2022-04" db="EMBL/GenBank/DDBJ databases">
        <title>Carnegiea gigantea Genome sequencing and assembly v2.</title>
        <authorList>
            <person name="Copetti D."/>
            <person name="Sanderson M.J."/>
            <person name="Burquez A."/>
            <person name="Wojciechowski M.F."/>
        </authorList>
    </citation>
    <scope>NUCLEOTIDE SEQUENCE</scope>
    <source>
        <strain evidence="3">SGP5-SGP5p</strain>
        <tissue evidence="3">Aerial part</tissue>
    </source>
</reference>
<evidence type="ECO:0000259" key="1">
    <source>
        <dbReference type="Pfam" id="PF00646"/>
    </source>
</evidence>
<protein>
    <recommendedName>
        <fullName evidence="5">F-box domain-containing protein</fullName>
    </recommendedName>
</protein>
<dbReference type="Pfam" id="PF00646">
    <property type="entry name" value="F-box"/>
    <property type="match status" value="1"/>
</dbReference>
<dbReference type="Gene3D" id="1.20.1280.50">
    <property type="match status" value="1"/>
</dbReference>
<dbReference type="InterPro" id="IPR055357">
    <property type="entry name" value="LRR_At1g61320_AtMIF1"/>
</dbReference>
<dbReference type="Gene3D" id="3.80.10.10">
    <property type="entry name" value="Ribonuclease Inhibitor"/>
    <property type="match status" value="1"/>
</dbReference>
<gene>
    <name evidence="3" type="ORF">Cgig2_029395</name>
</gene>
<dbReference type="AlphaFoldDB" id="A0A9Q1KW79"/>
<dbReference type="InterPro" id="IPR001810">
    <property type="entry name" value="F-box_dom"/>
</dbReference>
<evidence type="ECO:0008006" key="5">
    <source>
        <dbReference type="Google" id="ProtNLM"/>
    </source>
</evidence>
<accession>A0A9Q1KW79</accession>
<dbReference type="PANTHER" id="PTHR34145">
    <property type="entry name" value="OS02G0105600 PROTEIN"/>
    <property type="match status" value="1"/>
</dbReference>
<dbReference type="InterPro" id="IPR036047">
    <property type="entry name" value="F-box-like_dom_sf"/>
</dbReference>
<evidence type="ECO:0000259" key="2">
    <source>
        <dbReference type="Pfam" id="PF23622"/>
    </source>
</evidence>
<evidence type="ECO:0000313" key="3">
    <source>
        <dbReference type="EMBL" id="KAJ8450033.1"/>
    </source>
</evidence>
<keyword evidence="4" id="KW-1185">Reference proteome</keyword>
<name>A0A9Q1KW79_9CARY</name>
<dbReference type="SUPFAM" id="SSF52047">
    <property type="entry name" value="RNI-like"/>
    <property type="match status" value="1"/>
</dbReference>
<dbReference type="PANTHER" id="PTHR34145:SF28">
    <property type="entry name" value="F-BOX DOMAIN-CONTAINING PROTEIN"/>
    <property type="match status" value="1"/>
</dbReference>
<dbReference type="Proteomes" id="UP001153076">
    <property type="component" value="Unassembled WGS sequence"/>
</dbReference>
<dbReference type="EMBL" id="JAKOGI010000018">
    <property type="protein sequence ID" value="KAJ8450033.1"/>
    <property type="molecule type" value="Genomic_DNA"/>
</dbReference>
<dbReference type="OrthoDB" id="1744980at2759"/>
<evidence type="ECO:0000313" key="4">
    <source>
        <dbReference type="Proteomes" id="UP001153076"/>
    </source>
</evidence>
<sequence>MADNTHDLPDDIFCYIFSLLPVRDAVRARLSSFRWKNLPDIRSVLRFDGTNVLGKNNFCSGRFAHPFVKAVDQFLDLWKGEKISTLGIWFGLGNKYALHIDKWIATAMKVEVEELDLNFSDLDRDLESYVFPSHLLSFETGCYLKRLCLDNCMLSLPFGCTSWLNHLTTLHLSRVPLHQSGVQCILSGGLNLRSLELSDCSLPSALCIHLPLLKKLVIYDFLKEVEFNCPNLEVKPVLARITRCHLKQLDLLVLVPDGFDLLTITHLLHASPFLQILNLKMKYRSFRRQSPPSKYCDCRHFRLKEVKIERFNWSTMDLTLYLLNNAVMLEKMIIQGLSRAKHDIITTLLQKKTSPIAEVIVL</sequence>
<dbReference type="SUPFAM" id="SSF81383">
    <property type="entry name" value="F-box domain"/>
    <property type="match status" value="1"/>
</dbReference>
<feature type="domain" description="At1g61320/AtMIF1 LRR" evidence="2">
    <location>
        <begin position="244"/>
        <end position="340"/>
    </location>
</feature>